<name>A0A7G2CHR9_9TRYP</name>
<dbReference type="Pfam" id="PF14311">
    <property type="entry name" value="DUF4379"/>
    <property type="match status" value="3"/>
</dbReference>
<feature type="domain" description="Treble clef zinc finger" evidence="2">
    <location>
        <begin position="314"/>
        <end position="375"/>
    </location>
</feature>
<dbReference type="EMBL" id="LR877155">
    <property type="protein sequence ID" value="CAD2218607.1"/>
    <property type="molecule type" value="Genomic_DNA"/>
</dbReference>
<reference evidence="3 4" key="1">
    <citation type="submission" date="2020-08" db="EMBL/GenBank/DDBJ databases">
        <authorList>
            <person name="Newling K."/>
            <person name="Davey J."/>
            <person name="Forrester S."/>
        </authorList>
    </citation>
    <scope>NUCLEOTIDE SEQUENCE [LARGE SCALE GENOMIC DNA]</scope>
    <source>
        <strain evidence="4">Crithidia deanei Carvalho (ATCC PRA-265)</strain>
    </source>
</reference>
<feature type="region of interest" description="Disordered" evidence="1">
    <location>
        <begin position="44"/>
        <end position="65"/>
    </location>
</feature>
<dbReference type="InterPro" id="IPR025487">
    <property type="entry name" value="DUF4379"/>
</dbReference>
<evidence type="ECO:0000259" key="2">
    <source>
        <dbReference type="Pfam" id="PF14311"/>
    </source>
</evidence>
<keyword evidence="4" id="KW-1185">Reference proteome</keyword>
<feature type="domain" description="Treble clef zinc finger" evidence="2">
    <location>
        <begin position="176"/>
        <end position="228"/>
    </location>
</feature>
<dbReference type="AlphaFoldDB" id="A0A7G2CHR9"/>
<evidence type="ECO:0000313" key="3">
    <source>
        <dbReference type="EMBL" id="CAD2218607.1"/>
    </source>
</evidence>
<feature type="domain" description="Treble clef zinc finger" evidence="2">
    <location>
        <begin position="242"/>
        <end position="297"/>
    </location>
</feature>
<feature type="compositionally biased region" description="Basic residues" evidence="1">
    <location>
        <begin position="51"/>
        <end position="65"/>
    </location>
</feature>
<proteinExistence type="predicted"/>
<dbReference type="Proteomes" id="UP000515908">
    <property type="component" value="Chromosome 11"/>
</dbReference>
<feature type="region of interest" description="Disordered" evidence="1">
    <location>
        <begin position="109"/>
        <end position="129"/>
    </location>
</feature>
<evidence type="ECO:0000256" key="1">
    <source>
        <dbReference type="SAM" id="MobiDB-lite"/>
    </source>
</evidence>
<protein>
    <submittedName>
        <fullName evidence="3">Probable Zinc-ribbon domain containing protein, putative</fullName>
    </submittedName>
</protein>
<sequence>MIRFGFRSGNAVKILPARFLFPMTSRMASPSPVWHTSTLYTPARHGASVTRNKRKKGVSKKGKTTNKIRPADHITHNAVLFDGEAEDEEVETREVLETLQETEDIINEGYEDPDHQSGKNGLEGIEEGEEDAVERQDRTLKEMVAEENPTVFNDEKEEGETDTFQSKYLKDCFPELALEYDKSNEKDVEDVFIDDPAIAAWKCPKCTHVWRCGIFVRCALKNGCPTCYASSHPTIAQKRPDLALLYDRSKNNPFETPETLEVGSRKLVFWRCAQCSQSYQARVKDRCAEKSKCPSCSLTTLQSHNDLRHEENTLLQEWHPLKNGDLRLDQIQPTDYKTKIWWLCTTCGHDWEASVATRLSRRGSAKGKKCPVCSAKAKAEN</sequence>
<dbReference type="PANTHER" id="PTHR37317:SF6">
    <property type="entry name" value="ZINC-RIBBON DOMAIN-CONTAINING PROTEIN-RELATED"/>
    <property type="match status" value="1"/>
</dbReference>
<organism evidence="3 4">
    <name type="scientific">Angomonas deanei</name>
    <dbReference type="NCBI Taxonomy" id="59799"/>
    <lineage>
        <taxon>Eukaryota</taxon>
        <taxon>Discoba</taxon>
        <taxon>Euglenozoa</taxon>
        <taxon>Kinetoplastea</taxon>
        <taxon>Metakinetoplastina</taxon>
        <taxon>Trypanosomatida</taxon>
        <taxon>Trypanosomatidae</taxon>
        <taxon>Strigomonadinae</taxon>
        <taxon>Angomonas</taxon>
    </lineage>
</organism>
<accession>A0A7G2CHR9</accession>
<evidence type="ECO:0000313" key="4">
    <source>
        <dbReference type="Proteomes" id="UP000515908"/>
    </source>
</evidence>
<dbReference type="PANTHER" id="PTHR37317">
    <property type="entry name" value="BLR8090 PROTEIN"/>
    <property type="match status" value="1"/>
</dbReference>
<dbReference type="VEuPathDB" id="TriTrypDB:ADEAN_000609800"/>
<gene>
    <name evidence="3" type="ORF">ADEAN_000609800</name>
</gene>